<keyword evidence="3" id="KW-0816">Tricarboxylic acid cycle</keyword>
<comment type="cofactor">
    <cofactor evidence="1">
        <name>Mg(2+)</name>
        <dbReference type="ChEBI" id="CHEBI:18420"/>
    </cofactor>
</comment>
<dbReference type="Pfam" id="PF03971">
    <property type="entry name" value="IDH"/>
    <property type="match status" value="1"/>
</dbReference>
<proteinExistence type="predicted"/>
<dbReference type="PANTHER" id="PTHR36999">
    <property type="entry name" value="ISOCITRATE DEHYDROGENASE [NADP]"/>
    <property type="match status" value="1"/>
</dbReference>
<dbReference type="EMBL" id="CAUYUJ010014741">
    <property type="protein sequence ID" value="CAK0845482.1"/>
    <property type="molecule type" value="Genomic_DNA"/>
</dbReference>
<evidence type="ECO:0000256" key="4">
    <source>
        <dbReference type="ARBA" id="ARBA00022723"/>
    </source>
</evidence>
<keyword evidence="2" id="KW-0329">Glyoxylate bypass</keyword>
<name>A0ABN9TI26_9DINO</name>
<dbReference type="InterPro" id="IPR004436">
    <property type="entry name" value="Isocitrate_DH_NADP_mono"/>
</dbReference>
<keyword evidence="7" id="KW-0560">Oxidoreductase</keyword>
<evidence type="ECO:0000256" key="6">
    <source>
        <dbReference type="ARBA" id="ARBA00022857"/>
    </source>
</evidence>
<evidence type="ECO:0008006" key="10">
    <source>
        <dbReference type="Google" id="ProtNLM"/>
    </source>
</evidence>
<evidence type="ECO:0000313" key="8">
    <source>
        <dbReference type="EMBL" id="CAK0845482.1"/>
    </source>
</evidence>
<keyword evidence="4" id="KW-0479">Metal-binding</keyword>
<reference evidence="8" key="1">
    <citation type="submission" date="2023-10" db="EMBL/GenBank/DDBJ databases">
        <authorList>
            <person name="Chen Y."/>
            <person name="Shah S."/>
            <person name="Dougan E. K."/>
            <person name="Thang M."/>
            <person name="Chan C."/>
        </authorList>
    </citation>
    <scope>NUCLEOTIDE SEQUENCE [LARGE SCALE GENOMIC DNA]</scope>
</reference>
<evidence type="ECO:0000256" key="3">
    <source>
        <dbReference type="ARBA" id="ARBA00022532"/>
    </source>
</evidence>
<keyword evidence="5" id="KW-0460">Magnesium</keyword>
<keyword evidence="6" id="KW-0521">NADP</keyword>
<dbReference type="PANTHER" id="PTHR36999:SF1">
    <property type="entry name" value="ISOCITRATE DEHYDROGENASE (NADP(+))"/>
    <property type="match status" value="1"/>
</dbReference>
<evidence type="ECO:0000256" key="5">
    <source>
        <dbReference type="ARBA" id="ARBA00022842"/>
    </source>
</evidence>
<keyword evidence="9" id="KW-1185">Reference proteome</keyword>
<dbReference type="SUPFAM" id="SSF53659">
    <property type="entry name" value="Isocitrate/Isopropylmalate dehydrogenase-like"/>
    <property type="match status" value="1"/>
</dbReference>
<dbReference type="Proteomes" id="UP001189429">
    <property type="component" value="Unassembled WGS sequence"/>
</dbReference>
<comment type="caution">
    <text evidence="8">The sequence shown here is derived from an EMBL/GenBank/DDBJ whole genome shotgun (WGS) entry which is preliminary data.</text>
</comment>
<sequence length="167" mass="18474">MYETGAGGSAPKHVQQFVEENHLRWDSLGEYLALAVSLEDLAAKTKNPKAKVLAECLDKANEKFLDANKNPGRKCGQPDNRASHFYLAMYWAQALAEQSADEAISKQFTRIKAELEANESVIIDEMIACQGRPVDIGGYYPPDPEKVRRAMCPSAIFNAILTLGANW</sequence>
<protein>
    <recommendedName>
        <fullName evidence="10">Isocitrate dehydrogenase (NADP(+))</fullName>
    </recommendedName>
</protein>
<evidence type="ECO:0000313" key="9">
    <source>
        <dbReference type="Proteomes" id="UP001189429"/>
    </source>
</evidence>
<accession>A0ABN9TI26</accession>
<evidence type="ECO:0000256" key="2">
    <source>
        <dbReference type="ARBA" id="ARBA00022435"/>
    </source>
</evidence>
<evidence type="ECO:0000256" key="7">
    <source>
        <dbReference type="ARBA" id="ARBA00023002"/>
    </source>
</evidence>
<evidence type="ECO:0000256" key="1">
    <source>
        <dbReference type="ARBA" id="ARBA00001946"/>
    </source>
</evidence>
<gene>
    <name evidence="8" type="ORF">PCOR1329_LOCUS39267</name>
</gene>
<organism evidence="8 9">
    <name type="scientific">Prorocentrum cordatum</name>
    <dbReference type="NCBI Taxonomy" id="2364126"/>
    <lineage>
        <taxon>Eukaryota</taxon>
        <taxon>Sar</taxon>
        <taxon>Alveolata</taxon>
        <taxon>Dinophyceae</taxon>
        <taxon>Prorocentrales</taxon>
        <taxon>Prorocentraceae</taxon>
        <taxon>Prorocentrum</taxon>
    </lineage>
</organism>